<reference evidence="2 4" key="2">
    <citation type="submission" date="2019-08" db="EMBL/GenBank/DDBJ databases">
        <title>Bacillus genomes from the desert of Cuatro Cienegas, Coahuila.</title>
        <authorList>
            <person name="Olmedo-Alvarez G."/>
        </authorList>
    </citation>
    <scope>NUCLEOTIDE SEQUENCE [LARGE SCALE GENOMIC DNA]</scope>
    <source>
        <strain evidence="2 4">CH98b_3T</strain>
    </source>
</reference>
<dbReference type="EMBL" id="VTET01000001">
    <property type="protein sequence ID" value="TYS74813.1"/>
    <property type="molecule type" value="Genomic_DNA"/>
</dbReference>
<organism evidence="2 4">
    <name type="scientific">Sutcliffiella horikoshii</name>
    <dbReference type="NCBI Taxonomy" id="79883"/>
    <lineage>
        <taxon>Bacteria</taxon>
        <taxon>Bacillati</taxon>
        <taxon>Bacillota</taxon>
        <taxon>Bacilli</taxon>
        <taxon>Bacillales</taxon>
        <taxon>Bacillaceae</taxon>
        <taxon>Sutcliffiella</taxon>
    </lineage>
</organism>
<dbReference type="Gene3D" id="1.20.120.450">
    <property type="entry name" value="dinb family like domain"/>
    <property type="match status" value="1"/>
</dbReference>
<name>A0A1Y0CTP6_9BACI</name>
<dbReference type="EMBL" id="CP020880">
    <property type="protein sequence ID" value="ART78632.1"/>
    <property type="molecule type" value="Genomic_DNA"/>
</dbReference>
<keyword evidence="3" id="KW-1185">Reference proteome</keyword>
<dbReference type="InterPro" id="IPR034660">
    <property type="entry name" value="DinB/YfiT-like"/>
</dbReference>
<sequence>MMEYARGTTIYATQNLSVEELDYRINGQGNSIGSLLLHIACVEEVYQILTFEERDPTEQEMKKLRAGLTLGDSAFKESEGNAASFYLEKLSKVREMTKFQLKQKEDNWLDEEFPFGPEHLANNYFRWFHVFEDELNHRGQIKLILSYMKRHKDSK</sequence>
<reference evidence="1 3" key="1">
    <citation type="submission" date="2017-04" db="EMBL/GenBank/DDBJ databases">
        <title>Complete Genome Sequence of the Bacillus horikoshii 20a strain from Cuatro Cienegas, Coahuila, Mexico.</title>
        <authorList>
            <person name="Zarza E."/>
            <person name="Alcaraz L.D."/>
            <person name="Aguilar-Salinas B."/>
            <person name="Islas A."/>
            <person name="Olmedo-Alvarez G."/>
        </authorList>
    </citation>
    <scope>NUCLEOTIDE SEQUENCE [LARGE SCALE GENOMIC DNA]</scope>
    <source>
        <strain evidence="1 3">20a</strain>
    </source>
</reference>
<evidence type="ECO:0000313" key="1">
    <source>
        <dbReference type="EMBL" id="ART78632.1"/>
    </source>
</evidence>
<dbReference type="Pfam" id="PF04978">
    <property type="entry name" value="MST"/>
    <property type="match status" value="1"/>
</dbReference>
<dbReference type="AlphaFoldDB" id="A0A1Y0CTP6"/>
<dbReference type="SUPFAM" id="SSF109854">
    <property type="entry name" value="DinB/YfiT-like putative metalloenzymes"/>
    <property type="match status" value="1"/>
</dbReference>
<proteinExistence type="predicted"/>
<dbReference type="Proteomes" id="UP000195573">
    <property type="component" value="Chromosome"/>
</dbReference>
<accession>A0A1Y0CTP6</accession>
<dbReference type="InterPro" id="IPR007061">
    <property type="entry name" value="MST-like"/>
</dbReference>
<gene>
    <name evidence="1" type="ORF">B4U37_13535</name>
    <name evidence="2" type="ORF">FZC75_01700</name>
</gene>
<protein>
    <submittedName>
        <fullName evidence="2">DinB family protein</fullName>
    </submittedName>
</protein>
<dbReference type="OrthoDB" id="117483at2"/>
<evidence type="ECO:0000313" key="2">
    <source>
        <dbReference type="EMBL" id="TYS74813.1"/>
    </source>
</evidence>
<evidence type="ECO:0000313" key="3">
    <source>
        <dbReference type="Proteomes" id="UP000195573"/>
    </source>
</evidence>
<evidence type="ECO:0000313" key="4">
    <source>
        <dbReference type="Proteomes" id="UP000324517"/>
    </source>
</evidence>
<dbReference type="KEGG" id="bhk:B4U37_13535"/>
<dbReference type="Proteomes" id="UP000324517">
    <property type="component" value="Unassembled WGS sequence"/>
</dbReference>